<gene>
    <name evidence="2" type="ORF">BDQ12DRAFT_737466</name>
</gene>
<dbReference type="AlphaFoldDB" id="A0A5C3LR48"/>
<evidence type="ECO:0000313" key="2">
    <source>
        <dbReference type="EMBL" id="TFK35554.1"/>
    </source>
</evidence>
<keyword evidence="3" id="KW-1185">Reference proteome</keyword>
<accession>A0A5C3LR48</accession>
<sequence>MLSKGLCAKKNSTFTAATALQAGSALSPRRDITFAHARKNSTYHTQDSDENTRCYIPSPVHVSPCTPRSKEKLRQMGSTGGSSASRSKSSKVLETLDTTEPISTRCLMDRILAMPDLAGISWSTKHSKDQLIQNHSTTLGSEKRGIKRKRKPTPEASDDENSVASENDFESYEGQSSVFRYNSAHTPPNPHPYITAEDLPSPSLRLHQYTDGHLESVPMVMDDSNVYRNSADEYCDFGALADVSSPTTFCRSSEEHYAALRKPEKTAWSPKVPSILMETNTYSASNSFLSPPKTPLPKVIAEHCPIYSDGPVFGDIFETGDPWEAIGVILGFPSKSQQNEPKDAQEVTREPLSMLAKVHGASSDHTDDWSILDNLKDDGLEGVDLESPNPLHEDFIQHPSRYQHEATLGQNDDFNDPYSLARVRIDITPIYSGKYTSNVKSSALKRQEKASSSPIPKEIRAYVHPILQEQPHVTLNNRLECTKPYSPFPPLSSCRQKSPPRLSIAYSSSPFGVTRSSHWTTSPGSATIDEQHNEVDDNRVSQQFISSHLEGDRDMMYHSRYSDDRKQIFGDILHDRIGSSVGQTSHPLAQATSPSHLITSKVVQDHEIEEASARYTPQSPPDKLARSHANADESYPYIPTALVDPLRHSPVSTSVLGFNSMEELNPTPSRSPALLPARAAVDASSLTADGAQTMLATRELKEVAGIFHGPCLFSDDDDDE</sequence>
<evidence type="ECO:0000313" key="3">
    <source>
        <dbReference type="Proteomes" id="UP000308652"/>
    </source>
</evidence>
<protein>
    <submittedName>
        <fullName evidence="2">Uncharacterized protein</fullName>
    </submittedName>
</protein>
<organism evidence="2 3">
    <name type="scientific">Crucibulum laeve</name>
    <dbReference type="NCBI Taxonomy" id="68775"/>
    <lineage>
        <taxon>Eukaryota</taxon>
        <taxon>Fungi</taxon>
        <taxon>Dikarya</taxon>
        <taxon>Basidiomycota</taxon>
        <taxon>Agaricomycotina</taxon>
        <taxon>Agaricomycetes</taxon>
        <taxon>Agaricomycetidae</taxon>
        <taxon>Agaricales</taxon>
        <taxon>Agaricineae</taxon>
        <taxon>Nidulariaceae</taxon>
        <taxon>Crucibulum</taxon>
    </lineage>
</organism>
<feature type="compositionally biased region" description="Acidic residues" evidence="1">
    <location>
        <begin position="156"/>
        <end position="169"/>
    </location>
</feature>
<reference evidence="2 3" key="1">
    <citation type="journal article" date="2019" name="Nat. Ecol. Evol.">
        <title>Megaphylogeny resolves global patterns of mushroom evolution.</title>
        <authorList>
            <person name="Varga T."/>
            <person name="Krizsan K."/>
            <person name="Foldi C."/>
            <person name="Dima B."/>
            <person name="Sanchez-Garcia M."/>
            <person name="Sanchez-Ramirez S."/>
            <person name="Szollosi G.J."/>
            <person name="Szarkandi J.G."/>
            <person name="Papp V."/>
            <person name="Albert L."/>
            <person name="Andreopoulos W."/>
            <person name="Angelini C."/>
            <person name="Antonin V."/>
            <person name="Barry K.W."/>
            <person name="Bougher N.L."/>
            <person name="Buchanan P."/>
            <person name="Buyck B."/>
            <person name="Bense V."/>
            <person name="Catcheside P."/>
            <person name="Chovatia M."/>
            <person name="Cooper J."/>
            <person name="Damon W."/>
            <person name="Desjardin D."/>
            <person name="Finy P."/>
            <person name="Geml J."/>
            <person name="Haridas S."/>
            <person name="Hughes K."/>
            <person name="Justo A."/>
            <person name="Karasinski D."/>
            <person name="Kautmanova I."/>
            <person name="Kiss B."/>
            <person name="Kocsube S."/>
            <person name="Kotiranta H."/>
            <person name="LaButti K.M."/>
            <person name="Lechner B.E."/>
            <person name="Liimatainen K."/>
            <person name="Lipzen A."/>
            <person name="Lukacs Z."/>
            <person name="Mihaltcheva S."/>
            <person name="Morgado L.N."/>
            <person name="Niskanen T."/>
            <person name="Noordeloos M.E."/>
            <person name="Ohm R.A."/>
            <person name="Ortiz-Santana B."/>
            <person name="Ovrebo C."/>
            <person name="Racz N."/>
            <person name="Riley R."/>
            <person name="Savchenko A."/>
            <person name="Shiryaev A."/>
            <person name="Soop K."/>
            <person name="Spirin V."/>
            <person name="Szebenyi C."/>
            <person name="Tomsovsky M."/>
            <person name="Tulloss R.E."/>
            <person name="Uehling J."/>
            <person name="Grigoriev I.V."/>
            <person name="Vagvolgyi C."/>
            <person name="Papp T."/>
            <person name="Martin F.M."/>
            <person name="Miettinen O."/>
            <person name="Hibbett D.S."/>
            <person name="Nagy L.G."/>
        </authorList>
    </citation>
    <scope>NUCLEOTIDE SEQUENCE [LARGE SCALE GENOMIC DNA]</scope>
    <source>
        <strain evidence="2 3">CBS 166.37</strain>
    </source>
</reference>
<feature type="region of interest" description="Disordered" evidence="1">
    <location>
        <begin position="128"/>
        <end position="169"/>
    </location>
</feature>
<dbReference type="Proteomes" id="UP000308652">
    <property type="component" value="Unassembled WGS sequence"/>
</dbReference>
<feature type="compositionally biased region" description="Polar residues" evidence="1">
    <location>
        <begin position="130"/>
        <end position="140"/>
    </location>
</feature>
<feature type="region of interest" description="Disordered" evidence="1">
    <location>
        <begin position="42"/>
        <end position="96"/>
    </location>
</feature>
<feature type="region of interest" description="Disordered" evidence="1">
    <location>
        <begin position="180"/>
        <end position="199"/>
    </location>
</feature>
<name>A0A5C3LR48_9AGAR</name>
<dbReference type="EMBL" id="ML213620">
    <property type="protein sequence ID" value="TFK35554.1"/>
    <property type="molecule type" value="Genomic_DNA"/>
</dbReference>
<dbReference type="OrthoDB" id="3260134at2759"/>
<proteinExistence type="predicted"/>
<evidence type="ECO:0000256" key="1">
    <source>
        <dbReference type="SAM" id="MobiDB-lite"/>
    </source>
</evidence>